<dbReference type="Proteomes" id="UP001174936">
    <property type="component" value="Unassembled WGS sequence"/>
</dbReference>
<evidence type="ECO:0008006" key="4">
    <source>
        <dbReference type="Google" id="ProtNLM"/>
    </source>
</evidence>
<feature type="region of interest" description="Disordered" evidence="1">
    <location>
        <begin position="337"/>
        <end position="381"/>
    </location>
</feature>
<dbReference type="EMBL" id="JAULSV010000006">
    <property type="protein sequence ID" value="KAK0641919.1"/>
    <property type="molecule type" value="Genomic_DNA"/>
</dbReference>
<reference evidence="2" key="1">
    <citation type="submission" date="2023-06" db="EMBL/GenBank/DDBJ databases">
        <title>Genome-scale phylogeny and comparative genomics of the fungal order Sordariales.</title>
        <authorList>
            <consortium name="Lawrence Berkeley National Laboratory"/>
            <person name="Hensen N."/>
            <person name="Bonometti L."/>
            <person name="Westerberg I."/>
            <person name="Brannstrom I.O."/>
            <person name="Guillou S."/>
            <person name="Cros-Aarteil S."/>
            <person name="Calhoun S."/>
            <person name="Haridas S."/>
            <person name="Kuo A."/>
            <person name="Mondo S."/>
            <person name="Pangilinan J."/>
            <person name="Riley R."/>
            <person name="Labutti K."/>
            <person name="Andreopoulos B."/>
            <person name="Lipzen A."/>
            <person name="Chen C."/>
            <person name="Yanf M."/>
            <person name="Daum C."/>
            <person name="Ng V."/>
            <person name="Clum A."/>
            <person name="Steindorff A."/>
            <person name="Ohm R."/>
            <person name="Martin F."/>
            <person name="Silar P."/>
            <person name="Natvig D."/>
            <person name="Lalanne C."/>
            <person name="Gautier V."/>
            <person name="Ament-Velasquez S.L."/>
            <person name="Kruys A."/>
            <person name="Hutchinson M.I."/>
            <person name="Powell A.J."/>
            <person name="Barry K."/>
            <person name="Miller A.N."/>
            <person name="Grigoriev I.V."/>
            <person name="Debuchy R."/>
            <person name="Gladieux P."/>
            <person name="Thoren M.H."/>
            <person name="Johannesson H."/>
        </authorList>
    </citation>
    <scope>NUCLEOTIDE SEQUENCE</scope>
    <source>
        <strain evidence="2">SMH2532-1</strain>
    </source>
</reference>
<dbReference type="PANTHER" id="PTHR23225:SF2">
    <property type="entry name" value="AT09679P-RELATED"/>
    <property type="match status" value="1"/>
</dbReference>
<gene>
    <name evidence="2" type="ORF">B0T16DRAFT_461942</name>
</gene>
<dbReference type="GO" id="GO:0003700">
    <property type="term" value="F:DNA-binding transcription factor activity"/>
    <property type="evidence" value="ECO:0007669"/>
    <property type="project" value="InterPro"/>
</dbReference>
<evidence type="ECO:0000256" key="1">
    <source>
        <dbReference type="SAM" id="MobiDB-lite"/>
    </source>
</evidence>
<sequence>MCPLRAGFPDNASLSLHTRKKHARPYKCVFHFAGCESTFAYKNDWKRHVNTQHVLLDYWICDEDECGQVSLVSRRSGKSALWLAPLPLTNGVIFNRKDLYIQHVRRMHMPTQLSMAGSLKGPSVGRKRADRQAQALQFLEPYMERPPTRRVVLPSGLLLSGPNATIITGGNHNVRITTITPIICKFLDQVRFNNLRARGRHDNSDTHMVNLRSILGCNPNGSFKPKCSILQFWRTVAAAEGGCTYKPRPLMAVVDDYSEHLCGDRRDNVYALLGLATLPQGRVKVDYGAEVWEVCLGVKEALKGDMANHLPECIADALKLTEEEKGLVRRREWGVVQRGEEEERQVSWGPSGLGGSDAGSSHDDFGTRDSDSGDESWESLD</sequence>
<keyword evidence="3" id="KW-1185">Reference proteome</keyword>
<proteinExistence type="predicted"/>
<dbReference type="Gene3D" id="3.30.160.60">
    <property type="entry name" value="Classic Zinc Finger"/>
    <property type="match status" value="1"/>
</dbReference>
<dbReference type="InterPro" id="IPR039970">
    <property type="entry name" value="TF_Grauzone"/>
</dbReference>
<dbReference type="PANTHER" id="PTHR23225">
    <property type="entry name" value="ZINC FINGER PROTEIN"/>
    <property type="match status" value="1"/>
</dbReference>
<accession>A0AA39XXJ0</accession>
<evidence type="ECO:0000313" key="2">
    <source>
        <dbReference type="EMBL" id="KAK0641919.1"/>
    </source>
</evidence>
<comment type="caution">
    <text evidence="2">The sequence shown here is derived from an EMBL/GenBank/DDBJ whole genome shotgun (WGS) entry which is preliminary data.</text>
</comment>
<dbReference type="AlphaFoldDB" id="A0AA39XXJ0"/>
<protein>
    <recommendedName>
        <fullName evidence="4">C2H2-type domain-containing protein</fullName>
    </recommendedName>
</protein>
<name>A0AA39XXJ0_9PEZI</name>
<evidence type="ECO:0000313" key="3">
    <source>
        <dbReference type="Proteomes" id="UP001174936"/>
    </source>
</evidence>
<feature type="compositionally biased region" description="Basic and acidic residues" evidence="1">
    <location>
        <begin position="360"/>
        <end position="371"/>
    </location>
</feature>
<organism evidence="2 3">
    <name type="scientific">Cercophora newfieldiana</name>
    <dbReference type="NCBI Taxonomy" id="92897"/>
    <lineage>
        <taxon>Eukaryota</taxon>
        <taxon>Fungi</taxon>
        <taxon>Dikarya</taxon>
        <taxon>Ascomycota</taxon>
        <taxon>Pezizomycotina</taxon>
        <taxon>Sordariomycetes</taxon>
        <taxon>Sordariomycetidae</taxon>
        <taxon>Sordariales</taxon>
        <taxon>Lasiosphaeriaceae</taxon>
        <taxon>Cercophora</taxon>
    </lineage>
</organism>
<feature type="compositionally biased region" description="Acidic residues" evidence="1">
    <location>
        <begin position="372"/>
        <end position="381"/>
    </location>
</feature>